<feature type="transmembrane region" description="Helical" evidence="2">
    <location>
        <begin position="12"/>
        <end position="36"/>
    </location>
</feature>
<proteinExistence type="predicted"/>
<gene>
    <name evidence="3" type="ordered locus">PB2503_13654</name>
</gene>
<dbReference type="Proteomes" id="UP000001302">
    <property type="component" value="Chromosome"/>
</dbReference>
<feature type="transmembrane region" description="Helical" evidence="2">
    <location>
        <begin position="157"/>
        <end position="181"/>
    </location>
</feature>
<keyword evidence="2" id="KW-1133">Transmembrane helix</keyword>
<protein>
    <submittedName>
        <fullName evidence="3">Aspartate kinase</fullName>
    </submittedName>
</protein>
<feature type="transmembrane region" description="Helical" evidence="2">
    <location>
        <begin position="395"/>
        <end position="414"/>
    </location>
</feature>
<feature type="region of interest" description="Disordered" evidence="1">
    <location>
        <begin position="588"/>
        <end position="621"/>
    </location>
</feature>
<dbReference type="PROSITE" id="PS51257">
    <property type="entry name" value="PROKAR_LIPOPROTEIN"/>
    <property type="match status" value="1"/>
</dbReference>
<keyword evidence="2" id="KW-0812">Transmembrane</keyword>
<dbReference type="GO" id="GO:0016301">
    <property type="term" value="F:kinase activity"/>
    <property type="evidence" value="ECO:0007669"/>
    <property type="project" value="UniProtKB-KW"/>
</dbReference>
<feature type="transmembrane region" description="Helical" evidence="2">
    <location>
        <begin position="202"/>
        <end position="234"/>
    </location>
</feature>
<evidence type="ECO:0000313" key="3">
    <source>
        <dbReference type="EMBL" id="ADM10768.1"/>
    </source>
</evidence>
<dbReference type="PANTHER" id="PTHR34219:SF4">
    <property type="entry name" value="PEPSY DOMAIN-CONTAINING PROTEIN"/>
    <property type="match status" value="1"/>
</dbReference>
<evidence type="ECO:0000313" key="4">
    <source>
        <dbReference type="Proteomes" id="UP000001302"/>
    </source>
</evidence>
<reference evidence="3 4" key="2">
    <citation type="journal article" date="2011" name="J. Bacteriol.">
        <title>Complete genome sequence of strain HTCC2503T of Parvularcula bermudensis, the type species of the order "Parvularculales" in the class Alphaproteobacteria.</title>
        <authorList>
            <person name="Oh H.M."/>
            <person name="Kang I."/>
            <person name="Vergin K.L."/>
            <person name="Kang D."/>
            <person name="Rhee K.H."/>
            <person name="Giovannoni S.J."/>
            <person name="Cho J.C."/>
        </authorList>
    </citation>
    <scope>NUCLEOTIDE SEQUENCE [LARGE SCALE GENOMIC DNA]</scope>
    <source>
        <strain evidence="4">ATCC BAA-594 / HTCC2503 / KCTC 12087</strain>
    </source>
</reference>
<feature type="region of interest" description="Disordered" evidence="1">
    <location>
        <begin position="535"/>
        <end position="558"/>
    </location>
</feature>
<keyword evidence="3" id="KW-0808">Transferase</keyword>
<feature type="compositionally biased region" description="Basic and acidic residues" evidence="1">
    <location>
        <begin position="607"/>
        <end position="621"/>
    </location>
</feature>
<organism evidence="3 4">
    <name type="scientific">Parvularcula bermudensis (strain ATCC BAA-594 / HTCC2503 / KCTC 12087)</name>
    <dbReference type="NCBI Taxonomy" id="314260"/>
    <lineage>
        <taxon>Bacteria</taxon>
        <taxon>Pseudomonadati</taxon>
        <taxon>Pseudomonadota</taxon>
        <taxon>Alphaproteobacteria</taxon>
        <taxon>Parvularculales</taxon>
        <taxon>Parvularculaceae</taxon>
        <taxon>Parvularcula</taxon>
    </lineage>
</organism>
<reference evidence="4" key="1">
    <citation type="submission" date="2010-08" db="EMBL/GenBank/DDBJ databases">
        <title>Genome sequence of Parvularcula bermudensis HTCC2503.</title>
        <authorList>
            <person name="Kang D.-M."/>
            <person name="Oh H.-M."/>
            <person name="Cho J.-C."/>
        </authorList>
    </citation>
    <scope>NUCLEOTIDE SEQUENCE [LARGE SCALE GENOMIC DNA]</scope>
    <source>
        <strain evidence="4">ATCC BAA-594 / HTCC2503 / KCTC 12087</strain>
    </source>
</reference>
<evidence type="ECO:0000256" key="2">
    <source>
        <dbReference type="SAM" id="Phobius"/>
    </source>
</evidence>
<dbReference type="KEGG" id="pbr:PB2503_13654"/>
<feature type="transmembrane region" description="Helical" evidence="2">
    <location>
        <begin position="426"/>
        <end position="445"/>
    </location>
</feature>
<dbReference type="RefSeq" id="WP_013301742.1">
    <property type="nucleotide sequence ID" value="NC_014414.1"/>
</dbReference>
<feature type="transmembrane region" description="Helical" evidence="2">
    <location>
        <begin position="353"/>
        <end position="374"/>
    </location>
</feature>
<keyword evidence="2" id="KW-0472">Membrane</keyword>
<keyword evidence="3" id="KW-0418">Kinase</keyword>
<sequence length="621" mass="67213">MDQARHKRNYDLHSWSGIVLGLFVFIVAFTGCAALFGHELHTWEDPARRLPLAENPAPIDATFTSWVAEQAGPDAEIEFARLSYPTPIEPYYTGAIEYELHTEDGGHEHIFVEQRWETQTGAPIADRGHGLSHWLVDFHRELMWPASLGGTTVGRGVVGIAGVILLLSIISGVVAHTKILQELFTLRFFRSMRLKWQDTHKVLGLWGLPFYTMIGLTGAVIGVVTLLAPAIALLTFKGDTEALFDAVLGTPEERAGVAAQMMSVDDFQDRTHPESGNPLRYLIVTNWGDETATYDLYFDADTELAQIEGYRVDAVTGERIDGGAMENVTPANRVLNAMTPLHYGTYGGIALKFLYLALGLSLAIITALGLMMWVERRLHGNEGRRSPLVYKAISKLTVGVTCGLPLASAAIFYADRLIPVAPDGRIAMIGWSYFTVWGAGLIYAFLRGNDYRATKDLLLATGGLLAAIPVLNTATTGDLFVTGLFSNHIAAAGVDLTMLVMGALTIAGVLMLPKGRTGKAVRRVVTVEDDQGLAVARSRGGGGRPDAQTAAPPSSRRGGCYSVCCDAHFRDERDLPFPADGSIRAGNHLSAPVRDGPVRPPLHLLHGRADDVPAARGASHD</sequence>
<dbReference type="STRING" id="314260.PB2503_13654"/>
<keyword evidence="4" id="KW-1185">Reference proteome</keyword>
<evidence type="ECO:0000256" key="1">
    <source>
        <dbReference type="SAM" id="MobiDB-lite"/>
    </source>
</evidence>
<feature type="transmembrane region" description="Helical" evidence="2">
    <location>
        <begin position="489"/>
        <end position="512"/>
    </location>
</feature>
<name>E0THH6_PARBH</name>
<feature type="transmembrane region" description="Helical" evidence="2">
    <location>
        <begin position="457"/>
        <end position="477"/>
    </location>
</feature>
<dbReference type="OrthoDB" id="9776609at2"/>
<dbReference type="AlphaFoldDB" id="E0THH6"/>
<dbReference type="InterPro" id="IPR005625">
    <property type="entry name" value="PepSY-ass_TM"/>
</dbReference>
<dbReference type="HOGENOM" id="CLU_025664_3_0_5"/>
<dbReference type="PANTHER" id="PTHR34219">
    <property type="entry name" value="IRON-REGULATED INNER MEMBRANE PROTEIN-RELATED"/>
    <property type="match status" value="1"/>
</dbReference>
<dbReference type="Pfam" id="PF03929">
    <property type="entry name" value="PepSY_TM"/>
    <property type="match status" value="1"/>
</dbReference>
<dbReference type="EMBL" id="CP002156">
    <property type="protein sequence ID" value="ADM10768.1"/>
    <property type="molecule type" value="Genomic_DNA"/>
</dbReference>
<accession>E0THH6</accession>
<dbReference type="eggNOG" id="COG3182">
    <property type="taxonomic scope" value="Bacteria"/>
</dbReference>